<gene>
    <name evidence="1" type="ORF">RRG08_065902</name>
</gene>
<proteinExistence type="predicted"/>
<evidence type="ECO:0000313" key="1">
    <source>
        <dbReference type="EMBL" id="KAK3789701.1"/>
    </source>
</evidence>
<dbReference type="Proteomes" id="UP001283361">
    <property type="component" value="Unassembled WGS sequence"/>
</dbReference>
<name>A0AAE1AM36_9GAST</name>
<protein>
    <submittedName>
        <fullName evidence="1">Uncharacterized protein</fullName>
    </submittedName>
</protein>
<dbReference type="AlphaFoldDB" id="A0AAE1AM36"/>
<keyword evidence="2" id="KW-1185">Reference proteome</keyword>
<sequence length="100" mass="10879">MLPEKPRIMVEIVRAPHLCNSSYCPVFLSNPVAPSLELFLLPCLSIQSRSSISGTSYCPVFLSKPVAPSLELFLLPCLSIQSRSSISGTLPIALSFYPIP</sequence>
<reference evidence="1" key="1">
    <citation type="journal article" date="2023" name="G3 (Bethesda)">
        <title>A reference genome for the long-term kleptoplast-retaining sea slug Elysia crispata morphotype clarki.</title>
        <authorList>
            <person name="Eastman K.E."/>
            <person name="Pendleton A.L."/>
            <person name="Shaikh M.A."/>
            <person name="Suttiyut T."/>
            <person name="Ogas R."/>
            <person name="Tomko P."/>
            <person name="Gavelis G."/>
            <person name="Widhalm J.R."/>
            <person name="Wisecaver J.H."/>
        </authorList>
    </citation>
    <scope>NUCLEOTIDE SEQUENCE</scope>
    <source>
        <strain evidence="1">ECLA1</strain>
    </source>
</reference>
<dbReference type="EMBL" id="JAWDGP010001632">
    <property type="protein sequence ID" value="KAK3789701.1"/>
    <property type="molecule type" value="Genomic_DNA"/>
</dbReference>
<evidence type="ECO:0000313" key="2">
    <source>
        <dbReference type="Proteomes" id="UP001283361"/>
    </source>
</evidence>
<accession>A0AAE1AM36</accession>
<comment type="caution">
    <text evidence="1">The sequence shown here is derived from an EMBL/GenBank/DDBJ whole genome shotgun (WGS) entry which is preliminary data.</text>
</comment>
<organism evidence="1 2">
    <name type="scientific">Elysia crispata</name>
    <name type="common">lettuce slug</name>
    <dbReference type="NCBI Taxonomy" id="231223"/>
    <lineage>
        <taxon>Eukaryota</taxon>
        <taxon>Metazoa</taxon>
        <taxon>Spiralia</taxon>
        <taxon>Lophotrochozoa</taxon>
        <taxon>Mollusca</taxon>
        <taxon>Gastropoda</taxon>
        <taxon>Heterobranchia</taxon>
        <taxon>Euthyneura</taxon>
        <taxon>Panpulmonata</taxon>
        <taxon>Sacoglossa</taxon>
        <taxon>Placobranchoidea</taxon>
        <taxon>Plakobranchidae</taxon>
        <taxon>Elysia</taxon>
    </lineage>
</organism>